<dbReference type="InterPro" id="IPR039551">
    <property type="entry name" value="Cho/carn_acyl_trans"/>
</dbReference>
<keyword evidence="4" id="KW-1185">Reference proteome</keyword>
<evidence type="ECO:0000256" key="1">
    <source>
        <dbReference type="ARBA" id="ARBA00005232"/>
    </source>
</evidence>
<dbReference type="Proteomes" id="UP000024404">
    <property type="component" value="Unassembled WGS sequence"/>
</dbReference>
<dbReference type="GO" id="GO:0005777">
    <property type="term" value="C:peroxisome"/>
    <property type="evidence" value="ECO:0007669"/>
    <property type="project" value="TreeGrafter"/>
</dbReference>
<dbReference type="EMBL" id="CMVM020000094">
    <property type="status" value="NOT_ANNOTATED_CDS"/>
    <property type="molecule type" value="Genomic_DNA"/>
</dbReference>
<dbReference type="EnsemblMetazoa" id="OVOC3409.1">
    <property type="protein sequence ID" value="OVOC3409.1"/>
    <property type="gene ID" value="WBGene00240218"/>
</dbReference>
<reference evidence="3" key="2">
    <citation type="submission" date="2022-06" db="UniProtKB">
        <authorList>
            <consortium name="EnsemblMetazoa"/>
        </authorList>
    </citation>
    <scope>IDENTIFICATION</scope>
</reference>
<dbReference type="PANTHER" id="PTHR22589:SF103">
    <property type="entry name" value="CARNITINE O-ACETYL-TRANSFERASE, ISOFORM A-RELATED"/>
    <property type="match status" value="1"/>
</dbReference>
<dbReference type="InterPro" id="IPR000542">
    <property type="entry name" value="Carn_acyl_trans"/>
</dbReference>
<dbReference type="Gene3D" id="3.30.559.10">
    <property type="entry name" value="Chloramphenicol acetyltransferase-like domain"/>
    <property type="match status" value="1"/>
</dbReference>
<dbReference type="SUPFAM" id="SSF52777">
    <property type="entry name" value="CoA-dependent acyltransferases"/>
    <property type="match status" value="1"/>
</dbReference>
<dbReference type="InterPro" id="IPR023213">
    <property type="entry name" value="CAT-like_dom_sf"/>
</dbReference>
<feature type="domain" description="Choline/carnitine acyltransferase" evidence="2">
    <location>
        <begin position="3"/>
        <end position="141"/>
    </location>
</feature>
<evidence type="ECO:0000313" key="4">
    <source>
        <dbReference type="Proteomes" id="UP000024404"/>
    </source>
</evidence>
<dbReference type="GO" id="GO:0004092">
    <property type="term" value="F:carnitine O-acetyltransferase activity"/>
    <property type="evidence" value="ECO:0007669"/>
    <property type="project" value="TreeGrafter"/>
</dbReference>
<evidence type="ECO:0000313" key="3">
    <source>
        <dbReference type="EnsemblMetazoa" id="OVOC3409.1"/>
    </source>
</evidence>
<accession>A0A8R1XTM0</accession>
<dbReference type="AlphaFoldDB" id="A0A8R1XTM0"/>
<comment type="similarity">
    <text evidence="1">Belongs to the carnitine/choline acetyltransferase family.</text>
</comment>
<dbReference type="Pfam" id="PF00755">
    <property type="entry name" value="Carn_acyltransf"/>
    <property type="match status" value="1"/>
</dbReference>
<dbReference type="PANTHER" id="PTHR22589">
    <property type="entry name" value="CARNITINE O-ACYLTRANSFERASE"/>
    <property type="match status" value="1"/>
</dbReference>
<organism evidence="3 4">
    <name type="scientific">Onchocerca volvulus</name>
    <dbReference type="NCBI Taxonomy" id="6282"/>
    <lineage>
        <taxon>Eukaryota</taxon>
        <taxon>Metazoa</taxon>
        <taxon>Ecdysozoa</taxon>
        <taxon>Nematoda</taxon>
        <taxon>Chromadorea</taxon>
        <taxon>Rhabditida</taxon>
        <taxon>Spirurina</taxon>
        <taxon>Spiruromorpha</taxon>
        <taxon>Filarioidea</taxon>
        <taxon>Onchocercidae</taxon>
        <taxon>Onchocerca</taxon>
    </lineage>
</organism>
<name>A0A8R1XTM0_ONCVO</name>
<sequence>MDGHCSMTYDCTPEVSIAATLMNFICHEIKNNDFNHDASSTIQSTLPRRFSISETDKDYILQSKRNIDRIASDTDIKIFTFEHFGRDLIQKYNISPNRFIQIGMDIAYYRMYGKEACISQMATLRKFQDGRMDIIRLPSLNSAMLN</sequence>
<evidence type="ECO:0000259" key="2">
    <source>
        <dbReference type="Pfam" id="PF00755"/>
    </source>
</evidence>
<proteinExistence type="inferred from homology"/>
<protein>
    <submittedName>
        <fullName evidence="3">Carn_acyltransf domain-containing protein</fullName>
    </submittedName>
</protein>
<reference evidence="4" key="1">
    <citation type="submission" date="2013-10" db="EMBL/GenBank/DDBJ databases">
        <title>Genome sequencing of Onchocerca volvulus.</title>
        <authorList>
            <person name="Cotton J."/>
            <person name="Tsai J."/>
            <person name="Stanley E."/>
            <person name="Tracey A."/>
            <person name="Holroyd N."/>
            <person name="Lustigman S."/>
            <person name="Berriman M."/>
        </authorList>
    </citation>
    <scope>NUCLEOTIDE SEQUENCE</scope>
</reference>
<dbReference type="GO" id="GO:0019254">
    <property type="term" value="P:carnitine metabolic process, CoA-linked"/>
    <property type="evidence" value="ECO:0007669"/>
    <property type="project" value="TreeGrafter"/>
</dbReference>